<evidence type="ECO:0000313" key="1">
    <source>
        <dbReference type="EMBL" id="MEY9260075.1"/>
    </source>
</evidence>
<keyword evidence="2" id="KW-1185">Reference proteome</keyword>
<name>A0ABV4ENE9_BREEP</name>
<dbReference type="EMBL" id="JBGBYS010000022">
    <property type="protein sequence ID" value="MEY9260075.1"/>
    <property type="molecule type" value="Genomic_DNA"/>
</dbReference>
<comment type="caution">
    <text evidence="1">The sequence shown here is derived from an EMBL/GenBank/DDBJ whole genome shotgun (WGS) entry which is preliminary data.</text>
</comment>
<dbReference type="RefSeq" id="WP_241897365.1">
    <property type="nucleotide sequence ID" value="NZ_JBGBYS010000022.1"/>
</dbReference>
<organism evidence="1 2">
    <name type="scientific">Brevibacterium epidermidis</name>
    <dbReference type="NCBI Taxonomy" id="1698"/>
    <lineage>
        <taxon>Bacteria</taxon>
        <taxon>Bacillati</taxon>
        <taxon>Actinomycetota</taxon>
        <taxon>Actinomycetes</taxon>
        <taxon>Micrococcales</taxon>
        <taxon>Brevibacteriaceae</taxon>
        <taxon>Brevibacterium</taxon>
    </lineage>
</organism>
<sequence>MLIERAEDYRIEYNIERPHEAIDWNRPMEVHLGQADLTIPNFEREENLPTT</sequence>
<accession>A0ABV4ENE9</accession>
<dbReference type="Proteomes" id="UP001565435">
    <property type="component" value="Unassembled WGS sequence"/>
</dbReference>
<evidence type="ECO:0000313" key="2">
    <source>
        <dbReference type="Proteomes" id="UP001565435"/>
    </source>
</evidence>
<protein>
    <recommendedName>
        <fullName evidence="3">Integrase catalytic domain-containing protein</fullName>
    </recommendedName>
</protein>
<reference evidence="1 2" key="1">
    <citation type="submission" date="2024-07" db="EMBL/GenBank/DDBJ databases">
        <title>Mealworm larvae gut microbial communities from Newark, Delaware, USA.</title>
        <authorList>
            <person name="Blenner M."/>
        </authorList>
    </citation>
    <scope>NUCLEOTIDE SEQUENCE [LARGE SCALE GENOMIC DNA]</scope>
    <source>
        <strain evidence="1 2">UD i117</strain>
    </source>
</reference>
<gene>
    <name evidence="1" type="ORF">ABH903_003113</name>
</gene>
<evidence type="ECO:0008006" key="3">
    <source>
        <dbReference type="Google" id="ProtNLM"/>
    </source>
</evidence>
<proteinExistence type="predicted"/>